<gene>
    <name evidence="1" type="ORF">QC764_0077410</name>
</gene>
<reference evidence="1 2" key="1">
    <citation type="journal article" date="2023" name="bioRxiv">
        <title>High-quality genome assemblies of four members of thePodospora anserinaspecies complex.</title>
        <authorList>
            <person name="Ament-Velasquez S.L."/>
            <person name="Vogan A.A."/>
            <person name="Wallerman O."/>
            <person name="Hartmann F."/>
            <person name="Gautier V."/>
            <person name="Silar P."/>
            <person name="Giraud T."/>
            <person name="Johannesson H."/>
        </authorList>
    </citation>
    <scope>NUCLEOTIDE SEQUENCE [LARGE SCALE GENOMIC DNA]</scope>
    <source>
        <strain evidence="1 2">CBS 124.78</strain>
    </source>
</reference>
<dbReference type="RefSeq" id="XP_062798844.1">
    <property type="nucleotide sequence ID" value="XM_062940740.1"/>
</dbReference>
<accession>A0ABR0I552</accession>
<protein>
    <submittedName>
        <fullName evidence="1">Uncharacterized protein</fullName>
    </submittedName>
</protein>
<evidence type="ECO:0000313" key="2">
    <source>
        <dbReference type="Proteomes" id="UP001323617"/>
    </source>
</evidence>
<proteinExistence type="predicted"/>
<sequence>MMLMAARPRRMACSFLSEKSPFPFRCLCLVPTDTKAAAASTARPTRKKVAYATDIHEKCWKHDESLKKRNGSITLPSSLHKRWGRTVGNDYCCPKNKPVPYKKCHWVGSKDCAVPNCERHEIFLATNDYGDADYYPCNWWRKKALCCEVNEESLSPVAECNSEI</sequence>
<dbReference type="GeneID" id="87961420"/>
<dbReference type="EMBL" id="JAFFHC010000005">
    <property type="protein sequence ID" value="KAK4675374.1"/>
    <property type="molecule type" value="Genomic_DNA"/>
</dbReference>
<comment type="caution">
    <text evidence="1">The sequence shown here is derived from an EMBL/GenBank/DDBJ whole genome shotgun (WGS) entry which is preliminary data.</text>
</comment>
<dbReference type="Proteomes" id="UP001323617">
    <property type="component" value="Unassembled WGS sequence"/>
</dbReference>
<name>A0ABR0I552_9PEZI</name>
<evidence type="ECO:0000313" key="1">
    <source>
        <dbReference type="EMBL" id="KAK4675374.1"/>
    </source>
</evidence>
<organism evidence="1 2">
    <name type="scientific">Podospora pseudoanserina</name>
    <dbReference type="NCBI Taxonomy" id="2609844"/>
    <lineage>
        <taxon>Eukaryota</taxon>
        <taxon>Fungi</taxon>
        <taxon>Dikarya</taxon>
        <taxon>Ascomycota</taxon>
        <taxon>Pezizomycotina</taxon>
        <taxon>Sordariomycetes</taxon>
        <taxon>Sordariomycetidae</taxon>
        <taxon>Sordariales</taxon>
        <taxon>Podosporaceae</taxon>
        <taxon>Podospora</taxon>
    </lineage>
</organism>
<feature type="non-terminal residue" evidence="1">
    <location>
        <position position="164"/>
    </location>
</feature>
<keyword evidence="2" id="KW-1185">Reference proteome</keyword>